<dbReference type="Gene3D" id="3.30.420.270">
    <property type="match status" value="1"/>
</dbReference>
<comment type="function">
    <text evidence="10">Part of the Tol-Pal system, which plays a role in outer membrane invagination during cell division and is important for maintaining outer membrane integrity.</text>
</comment>
<proteinExistence type="inferred from homology"/>
<dbReference type="GO" id="GO:0005886">
    <property type="term" value="C:plasma membrane"/>
    <property type="evidence" value="ECO:0007669"/>
    <property type="project" value="UniProtKB-SubCell"/>
</dbReference>
<evidence type="ECO:0000256" key="9">
    <source>
        <dbReference type="ARBA" id="ARBA00023306"/>
    </source>
</evidence>
<evidence type="ECO:0000313" key="12">
    <source>
        <dbReference type="Proteomes" id="UP000251800"/>
    </source>
</evidence>
<comment type="caution">
    <text evidence="11">The sequence shown here is derived from an EMBL/GenBank/DDBJ whole genome shotgun (WGS) entry which is preliminary data.</text>
</comment>
<dbReference type="OrthoDB" id="9798629at2"/>
<dbReference type="HAMAP" id="MF_02203">
    <property type="entry name" value="TolR"/>
    <property type="match status" value="1"/>
</dbReference>
<dbReference type="PANTHER" id="PTHR30558:SF7">
    <property type="entry name" value="TOL-PAL SYSTEM PROTEIN TOLR"/>
    <property type="match status" value="1"/>
</dbReference>
<evidence type="ECO:0000313" key="11">
    <source>
        <dbReference type="EMBL" id="PWN57464.1"/>
    </source>
</evidence>
<keyword evidence="8 10" id="KW-0472">Membrane</keyword>
<dbReference type="PANTHER" id="PTHR30558">
    <property type="entry name" value="EXBD MEMBRANE COMPONENT OF PMF-DRIVEN MACROMOLECULE IMPORT SYSTEM"/>
    <property type="match status" value="1"/>
</dbReference>
<comment type="subunit">
    <text evidence="10">The Tol-Pal system is composed of five core proteins: the inner membrane proteins TolA, TolQ and TolR, the periplasmic protein TolB and the outer membrane protein Pal. They form a network linking the inner and outer membranes and the peptidoglycan layer.</text>
</comment>
<dbReference type="NCBIfam" id="TIGR02801">
    <property type="entry name" value="tolR"/>
    <property type="match status" value="1"/>
</dbReference>
<evidence type="ECO:0000256" key="8">
    <source>
        <dbReference type="ARBA" id="ARBA00023136"/>
    </source>
</evidence>
<evidence type="ECO:0000256" key="3">
    <source>
        <dbReference type="ARBA" id="ARBA00022475"/>
    </source>
</evidence>
<comment type="similarity">
    <text evidence="2 10">Belongs to the ExbD/TolR family.</text>
</comment>
<feature type="transmembrane region" description="Helical" evidence="10">
    <location>
        <begin position="12"/>
        <end position="33"/>
    </location>
</feature>
<reference evidence="11 12" key="1">
    <citation type="submission" date="2018-05" db="EMBL/GenBank/DDBJ databases">
        <title>Abyssibacter profundi OUC007T gen. nov., sp. nov, a marine bacterium isolated from seawater of the Mariana Trench.</title>
        <authorList>
            <person name="Zhou S."/>
        </authorList>
    </citation>
    <scope>NUCLEOTIDE SEQUENCE [LARGE SCALE GENOMIC DNA]</scope>
    <source>
        <strain evidence="11 12">OUC007</strain>
    </source>
</reference>
<evidence type="ECO:0000256" key="6">
    <source>
        <dbReference type="ARBA" id="ARBA00022692"/>
    </source>
</evidence>
<dbReference type="Proteomes" id="UP000251800">
    <property type="component" value="Unassembled WGS sequence"/>
</dbReference>
<dbReference type="AlphaFoldDB" id="A0A363UPU1"/>
<accession>A0A363UPU1</accession>
<name>A0A363UPU1_9GAMM</name>
<dbReference type="EMBL" id="QEQK01000002">
    <property type="protein sequence ID" value="PWN57464.1"/>
    <property type="molecule type" value="Genomic_DNA"/>
</dbReference>
<keyword evidence="6 10" id="KW-0812">Transmembrane</keyword>
<evidence type="ECO:0000256" key="10">
    <source>
        <dbReference type="HAMAP-Rule" id="MF_02203"/>
    </source>
</evidence>
<dbReference type="Pfam" id="PF02472">
    <property type="entry name" value="ExbD"/>
    <property type="match status" value="1"/>
</dbReference>
<gene>
    <name evidence="10 11" type="primary">tolR</name>
    <name evidence="11" type="ORF">DEH80_02955</name>
</gene>
<keyword evidence="3 10" id="KW-1003">Cell membrane</keyword>
<evidence type="ECO:0000256" key="7">
    <source>
        <dbReference type="ARBA" id="ARBA00022989"/>
    </source>
</evidence>
<organism evidence="11 12">
    <name type="scientific">Abyssibacter profundi</name>
    <dbReference type="NCBI Taxonomy" id="2182787"/>
    <lineage>
        <taxon>Bacteria</taxon>
        <taxon>Pseudomonadati</taxon>
        <taxon>Pseudomonadota</taxon>
        <taxon>Gammaproteobacteria</taxon>
        <taxon>Chromatiales</taxon>
        <taxon>Oceanococcaceae</taxon>
        <taxon>Abyssibacter</taxon>
    </lineage>
</organism>
<evidence type="ECO:0000256" key="4">
    <source>
        <dbReference type="ARBA" id="ARBA00022519"/>
    </source>
</evidence>
<keyword evidence="9 10" id="KW-0131">Cell cycle</keyword>
<dbReference type="GO" id="GO:0051301">
    <property type="term" value="P:cell division"/>
    <property type="evidence" value="ECO:0007669"/>
    <property type="project" value="UniProtKB-UniRule"/>
</dbReference>
<evidence type="ECO:0000256" key="1">
    <source>
        <dbReference type="ARBA" id="ARBA00004162"/>
    </source>
</evidence>
<comment type="subcellular location">
    <subcellularLocation>
        <location evidence="10">Cell inner membrane</location>
        <topology evidence="10">Single-pass membrane protein</topology>
    </subcellularLocation>
    <subcellularLocation>
        <location evidence="1">Cell membrane</location>
        <topology evidence="1">Single-pass membrane protein</topology>
    </subcellularLocation>
</comment>
<dbReference type="GO" id="GO:0022857">
    <property type="term" value="F:transmembrane transporter activity"/>
    <property type="evidence" value="ECO:0007669"/>
    <property type="project" value="InterPro"/>
</dbReference>
<dbReference type="InterPro" id="IPR014168">
    <property type="entry name" value="Tol-Pal_TolR"/>
</dbReference>
<keyword evidence="5 10" id="KW-0132">Cell division</keyword>
<protein>
    <recommendedName>
        <fullName evidence="10">Tol-Pal system protein TolR</fullName>
    </recommendedName>
</protein>
<dbReference type="InterPro" id="IPR003400">
    <property type="entry name" value="ExbD"/>
</dbReference>
<keyword evidence="12" id="KW-1185">Reference proteome</keyword>
<keyword evidence="7 10" id="KW-1133">Transmembrane helix</keyword>
<keyword evidence="4 10" id="KW-0997">Cell inner membrane</keyword>
<dbReference type="RefSeq" id="WP_109718968.1">
    <property type="nucleotide sequence ID" value="NZ_QEQK01000002.1"/>
</dbReference>
<sequence length="143" mass="15336">MARRKLAAEMNVVPYIDVMLVLLVIFMITAPLLTQGVDVDLPDANAEPMAVDSNNEPVILSVDAAGDMYLSIGPDPESPIGREEVIRIVETAKRSRPDLSVVLEGDGRVDYQSIMRAMTTLQAAGIARIGFAADPEVLQPSGS</sequence>
<evidence type="ECO:0000256" key="2">
    <source>
        <dbReference type="ARBA" id="ARBA00005811"/>
    </source>
</evidence>
<evidence type="ECO:0000256" key="5">
    <source>
        <dbReference type="ARBA" id="ARBA00022618"/>
    </source>
</evidence>
<dbReference type="GO" id="GO:0015031">
    <property type="term" value="P:protein transport"/>
    <property type="evidence" value="ECO:0007669"/>
    <property type="project" value="InterPro"/>
</dbReference>